<organism evidence="1 2">
    <name type="scientific">Lactonifactor longoviformis DSM 17459</name>
    <dbReference type="NCBI Taxonomy" id="1122155"/>
    <lineage>
        <taxon>Bacteria</taxon>
        <taxon>Bacillati</taxon>
        <taxon>Bacillota</taxon>
        <taxon>Clostridia</taxon>
        <taxon>Eubacteriales</taxon>
        <taxon>Clostridiaceae</taxon>
        <taxon>Lactonifactor</taxon>
    </lineage>
</organism>
<feature type="non-terminal residue" evidence="1">
    <location>
        <position position="74"/>
    </location>
</feature>
<keyword evidence="2" id="KW-1185">Reference proteome</keyword>
<protein>
    <submittedName>
        <fullName evidence="1">Uncharacterized protein</fullName>
    </submittedName>
</protein>
<sequence length="74" mass="8162">MKTIKKYEEFNARRYGNPWVAVVRKNGKIDFSQKVGGYTGAYGKGEAGELYISDPVEGAVYAYGQKDYRGSNGG</sequence>
<evidence type="ECO:0000313" key="2">
    <source>
        <dbReference type="Proteomes" id="UP000184245"/>
    </source>
</evidence>
<evidence type="ECO:0000313" key="1">
    <source>
        <dbReference type="EMBL" id="SHF65107.1"/>
    </source>
</evidence>
<dbReference type="OrthoDB" id="2086256at2"/>
<name>A0A1M5DDP3_9CLOT</name>
<reference evidence="1 2" key="1">
    <citation type="submission" date="2016-11" db="EMBL/GenBank/DDBJ databases">
        <authorList>
            <person name="Jaros S."/>
            <person name="Januszkiewicz K."/>
            <person name="Wedrychowicz H."/>
        </authorList>
    </citation>
    <scope>NUCLEOTIDE SEQUENCE [LARGE SCALE GENOMIC DNA]</scope>
    <source>
        <strain evidence="1 2">DSM 17459</strain>
    </source>
</reference>
<dbReference type="EMBL" id="FQVI01000071">
    <property type="protein sequence ID" value="SHF65107.1"/>
    <property type="molecule type" value="Genomic_DNA"/>
</dbReference>
<proteinExistence type="predicted"/>
<dbReference type="AlphaFoldDB" id="A0A1M5DDP3"/>
<gene>
    <name evidence="1" type="ORF">SAMN02745158_04508</name>
</gene>
<dbReference type="STRING" id="1122155.SAMN02745158_04508"/>
<accession>A0A1M5DDP3</accession>
<dbReference type="Proteomes" id="UP000184245">
    <property type="component" value="Unassembled WGS sequence"/>
</dbReference>
<dbReference type="RefSeq" id="WP_139249530.1">
    <property type="nucleotide sequence ID" value="NZ_FQVI01000071.1"/>
</dbReference>